<evidence type="ECO:0000256" key="1">
    <source>
        <dbReference type="SAM" id="SignalP"/>
    </source>
</evidence>
<organism evidence="2 3">
    <name type="scientific">Nitrospirillum amazonense</name>
    <dbReference type="NCBI Taxonomy" id="28077"/>
    <lineage>
        <taxon>Bacteria</taxon>
        <taxon>Pseudomonadati</taxon>
        <taxon>Pseudomonadota</taxon>
        <taxon>Alphaproteobacteria</taxon>
        <taxon>Rhodospirillales</taxon>
        <taxon>Azospirillaceae</taxon>
        <taxon>Nitrospirillum</taxon>
    </lineage>
</organism>
<accession>A0A560H3L1</accession>
<comment type="caution">
    <text evidence="2">The sequence shown here is derived from an EMBL/GenBank/DDBJ whole genome shotgun (WGS) entry which is preliminary data.</text>
</comment>
<keyword evidence="1" id="KW-0732">Signal</keyword>
<dbReference type="Proteomes" id="UP000315751">
    <property type="component" value="Unassembled WGS sequence"/>
</dbReference>
<protein>
    <submittedName>
        <fullName evidence="2">Uncharacterized protein</fullName>
    </submittedName>
</protein>
<dbReference type="RefSeq" id="WP_145733659.1">
    <property type="nucleotide sequence ID" value="NZ_VITR01000009.1"/>
</dbReference>
<keyword evidence="3" id="KW-1185">Reference proteome</keyword>
<evidence type="ECO:0000313" key="2">
    <source>
        <dbReference type="EMBL" id="TWB40419.1"/>
    </source>
</evidence>
<dbReference type="EMBL" id="VITR01000009">
    <property type="protein sequence ID" value="TWB40419.1"/>
    <property type="molecule type" value="Genomic_DNA"/>
</dbReference>
<dbReference type="AlphaFoldDB" id="A0A560H3L1"/>
<sequence>MIALRRLCSAAVLMLTLLLAAGGQAAEQPAGGGAGGDLVTQAIRLLHPHYTAANPALGPVPLEDHLFLLGAPAFKNWTPAESPLLPADLRILALAERDEADGGLSFAVEVGLFTVKGGTLALLTSAKLDDPDMVTDQGAHLVGATLDLAPYRIGEGETAFGVRVQSAYDAAGAGAHVGGETLYLLRPLKDAEPAVIFSAPVAYEDADGKAAPKGTLVISQKKTKGFYDLLLKTGAKSTVYRWTGDAYEKRGG</sequence>
<gene>
    <name evidence="2" type="ORF">FBZ90_10922</name>
</gene>
<dbReference type="OrthoDB" id="9029481at2"/>
<reference evidence="2 3" key="1">
    <citation type="submission" date="2019-06" db="EMBL/GenBank/DDBJ databases">
        <title>Genomic Encyclopedia of Type Strains, Phase IV (KMG-V): Genome sequencing to study the core and pangenomes of soil and plant-associated prokaryotes.</title>
        <authorList>
            <person name="Whitman W."/>
        </authorList>
    </citation>
    <scope>NUCLEOTIDE SEQUENCE [LARGE SCALE GENOMIC DNA]</scope>
    <source>
        <strain evidence="2 3">BR 11622</strain>
    </source>
</reference>
<evidence type="ECO:0000313" key="3">
    <source>
        <dbReference type="Proteomes" id="UP000315751"/>
    </source>
</evidence>
<proteinExistence type="predicted"/>
<feature type="chain" id="PRO_5022006332" evidence="1">
    <location>
        <begin position="26"/>
        <end position="252"/>
    </location>
</feature>
<name>A0A560H3L1_9PROT</name>
<feature type="signal peptide" evidence="1">
    <location>
        <begin position="1"/>
        <end position="25"/>
    </location>
</feature>